<dbReference type="STRING" id="247279.NIES1031_03885"/>
<reference evidence="4 5" key="1">
    <citation type="submission" date="2016-11" db="EMBL/GenBank/DDBJ databases">
        <title>Draft Genome Sequences of Nine Cyanobacterial Strains from Diverse Habitats.</title>
        <authorList>
            <person name="Zhu T."/>
            <person name="Hou S."/>
            <person name="Lu X."/>
            <person name="Hess W.R."/>
        </authorList>
    </citation>
    <scope>NUCLEOTIDE SEQUENCE [LARGE SCALE GENOMIC DNA]</scope>
    <source>
        <strain evidence="4 5">5.2 s.c.1</strain>
    </source>
</reference>
<keyword evidence="5" id="KW-1185">Reference proteome</keyword>
<dbReference type="PANTHER" id="PTHR33740:SF3">
    <property type="entry name" value="GPI-ANCHORED ADHESIN-LIKE PROTEIN"/>
    <property type="match status" value="1"/>
</dbReference>
<dbReference type="PROSITE" id="PS51272">
    <property type="entry name" value="SLH"/>
    <property type="match status" value="2"/>
</dbReference>
<dbReference type="OrthoDB" id="452152at2"/>
<comment type="caution">
    <text evidence="4">The sequence shown here is derived from an EMBL/GenBank/DDBJ whole genome shotgun (WGS) entry which is preliminary data.</text>
</comment>
<accession>A0A1U7HXW4</accession>
<feature type="region of interest" description="Disordered" evidence="1">
    <location>
        <begin position="170"/>
        <end position="198"/>
    </location>
</feature>
<feature type="compositionally biased region" description="Polar residues" evidence="1">
    <location>
        <begin position="170"/>
        <end position="185"/>
    </location>
</feature>
<evidence type="ECO:0000259" key="3">
    <source>
        <dbReference type="PROSITE" id="PS51272"/>
    </source>
</evidence>
<feature type="chain" id="PRO_5012685256" evidence="2">
    <location>
        <begin position="27"/>
        <end position="459"/>
    </location>
</feature>
<feature type="domain" description="SLH" evidence="3">
    <location>
        <begin position="219"/>
        <end position="288"/>
    </location>
</feature>
<gene>
    <name evidence="4" type="ORF">NIES1031_03885</name>
</gene>
<dbReference type="PANTHER" id="PTHR33740">
    <property type="entry name" value="GPI-ANCHORED ADHESIN-LIKE PROTEIN"/>
    <property type="match status" value="1"/>
</dbReference>
<sequence length="459" mass="49868">MTVLTSRCFFKIASIAVLLASVSACANNQSGRNLEQMLAADPRLQDNSVIAFGNSNNNSNQAAANTNIQLPADFPAEIPRYPNAQLQQVTASQTRWITPDPINVVQSFYKNQFQANNWEVRPSEQEGILEAQRDELRVTVTIPAPNQSSTAQPNTAGNTEFTLQYTRDTTVATSTSPDASEQASVPQPGDPDFIGPVPLQQANSTAQTINNNTTQPTAAQSFNDINQVPQELRQYLQDLSALGVLPLQATSKSNSASQFEPNKTVTRREYARWLVAANNRFYVDNPAKQIRKASASTQPAFQDVSASDPDFAAIQGLAEAGLIPSFLSGSSTTVLFRPDAPLTREQMILWKVPIDTRASLPNASVDAVQQTWGFQDAAKIEPRALQAVLADFQNSDRANIRRVFGYTTLFQPKKTVTRAEAAAALWYIGTASEGVSAQDVLRLQQSSPSQATSESPASE</sequence>
<protein>
    <submittedName>
        <fullName evidence="4">S-layer protein</fullName>
    </submittedName>
</protein>
<feature type="domain" description="SLH" evidence="3">
    <location>
        <begin position="297"/>
        <end position="365"/>
    </location>
</feature>
<name>A0A1U7HXW4_9CHRO</name>
<dbReference type="Proteomes" id="UP000185984">
    <property type="component" value="Unassembled WGS sequence"/>
</dbReference>
<dbReference type="PROSITE" id="PS51257">
    <property type="entry name" value="PROKAR_LIPOPROTEIN"/>
    <property type="match status" value="1"/>
</dbReference>
<organism evidence="4 5">
    <name type="scientific">Chroogloeocystis siderophila 5.2 s.c.1</name>
    <dbReference type="NCBI Taxonomy" id="247279"/>
    <lineage>
        <taxon>Bacteria</taxon>
        <taxon>Bacillati</taxon>
        <taxon>Cyanobacteriota</taxon>
        <taxon>Cyanophyceae</taxon>
        <taxon>Oscillatoriophycideae</taxon>
        <taxon>Chroococcales</taxon>
        <taxon>Chroococcaceae</taxon>
        <taxon>Chroogloeocystis</taxon>
    </lineage>
</organism>
<dbReference type="AlphaFoldDB" id="A0A1U7HXW4"/>
<evidence type="ECO:0000313" key="5">
    <source>
        <dbReference type="Proteomes" id="UP000185984"/>
    </source>
</evidence>
<evidence type="ECO:0000256" key="2">
    <source>
        <dbReference type="SAM" id="SignalP"/>
    </source>
</evidence>
<dbReference type="InterPro" id="IPR001119">
    <property type="entry name" value="SLH_dom"/>
</dbReference>
<feature type="signal peptide" evidence="2">
    <location>
        <begin position="1"/>
        <end position="26"/>
    </location>
</feature>
<evidence type="ECO:0000256" key="1">
    <source>
        <dbReference type="SAM" id="MobiDB-lite"/>
    </source>
</evidence>
<keyword evidence="2" id="KW-0732">Signal</keyword>
<evidence type="ECO:0000313" key="4">
    <source>
        <dbReference type="EMBL" id="OKH28389.1"/>
    </source>
</evidence>
<dbReference type="Pfam" id="PF00395">
    <property type="entry name" value="SLH"/>
    <property type="match status" value="1"/>
</dbReference>
<dbReference type="EMBL" id="MRCC01000003">
    <property type="protein sequence ID" value="OKH28389.1"/>
    <property type="molecule type" value="Genomic_DNA"/>
</dbReference>
<proteinExistence type="predicted"/>